<gene>
    <name evidence="1" type="ORF">EWV81_16565</name>
</gene>
<evidence type="ECO:0000313" key="1">
    <source>
        <dbReference type="EMBL" id="TRU23205.1"/>
    </source>
</evidence>
<comment type="caution">
    <text evidence="1">The sequence shown here is derived from an EMBL/GenBank/DDBJ whole genome shotgun (WGS) entry which is preliminary data.</text>
</comment>
<name>A0A552DLT7_MICAE</name>
<protein>
    <submittedName>
        <fullName evidence="1">Uncharacterized protein</fullName>
    </submittedName>
</protein>
<dbReference type="Proteomes" id="UP000319313">
    <property type="component" value="Unassembled WGS sequence"/>
</dbReference>
<dbReference type="AlphaFoldDB" id="A0A552DLT7"/>
<organism evidence="1 2">
    <name type="scientific">Microcystis aeruginosa Ma_SC_T_19800800_S464</name>
    <dbReference type="NCBI Taxonomy" id="2486257"/>
    <lineage>
        <taxon>Bacteria</taxon>
        <taxon>Bacillati</taxon>
        <taxon>Cyanobacteriota</taxon>
        <taxon>Cyanophyceae</taxon>
        <taxon>Oscillatoriophycideae</taxon>
        <taxon>Chroococcales</taxon>
        <taxon>Microcystaceae</taxon>
        <taxon>Microcystis</taxon>
    </lineage>
</organism>
<accession>A0A552DLT7</accession>
<proteinExistence type="predicted"/>
<sequence>MRLFSSTALGIVGKIIKHNGDRLTLTFKKNIDPFLPKLLIQTKLDYHCNIIDLVRRIVREA</sequence>
<reference evidence="1 2" key="1">
    <citation type="submission" date="2019-01" db="EMBL/GenBank/DDBJ databases">
        <title>Coherence of Microcystis species and biogeography revealed through population genomics.</title>
        <authorList>
            <person name="Perez-Carrascal O.M."/>
            <person name="Terrat Y."/>
            <person name="Giani A."/>
            <person name="Fortin N."/>
            <person name="Tromas N."/>
            <person name="Shapiro B.J."/>
        </authorList>
    </citation>
    <scope>NUCLEOTIDE SEQUENCE [LARGE SCALE GENOMIC DNA]</scope>
    <source>
        <strain evidence="1">Ma_SC_T_19800800_S464</strain>
    </source>
</reference>
<dbReference type="EMBL" id="SFBL01000154">
    <property type="protein sequence ID" value="TRU23205.1"/>
    <property type="molecule type" value="Genomic_DNA"/>
</dbReference>
<evidence type="ECO:0000313" key="2">
    <source>
        <dbReference type="Proteomes" id="UP000319313"/>
    </source>
</evidence>